<dbReference type="InterPro" id="IPR027417">
    <property type="entry name" value="P-loop_NTPase"/>
</dbReference>
<feature type="compositionally biased region" description="Pro residues" evidence="5">
    <location>
        <begin position="48"/>
        <end position="57"/>
    </location>
</feature>
<dbReference type="EMBL" id="AKHW03000297">
    <property type="protein sequence ID" value="KYO47945.1"/>
    <property type="molecule type" value="Genomic_DNA"/>
</dbReference>
<feature type="domain" description="IRG-type G" evidence="6">
    <location>
        <begin position="13"/>
        <end position="188"/>
    </location>
</feature>
<feature type="region of interest" description="Disordered" evidence="5">
    <location>
        <begin position="42"/>
        <end position="61"/>
    </location>
</feature>
<proteinExistence type="inferred from homology"/>
<keyword evidence="2" id="KW-0547">Nucleotide-binding</keyword>
<organism evidence="7 8">
    <name type="scientific">Alligator mississippiensis</name>
    <name type="common">American alligator</name>
    <dbReference type="NCBI Taxonomy" id="8496"/>
    <lineage>
        <taxon>Eukaryota</taxon>
        <taxon>Metazoa</taxon>
        <taxon>Chordata</taxon>
        <taxon>Craniata</taxon>
        <taxon>Vertebrata</taxon>
        <taxon>Euteleostomi</taxon>
        <taxon>Archelosauria</taxon>
        <taxon>Archosauria</taxon>
        <taxon>Crocodylia</taxon>
        <taxon>Alligatoridae</taxon>
        <taxon>Alligatorinae</taxon>
        <taxon>Alligator</taxon>
    </lineage>
</organism>
<evidence type="ECO:0000256" key="3">
    <source>
        <dbReference type="ARBA" id="ARBA00022801"/>
    </source>
</evidence>
<dbReference type="GO" id="GO:0005525">
    <property type="term" value="F:GTP binding"/>
    <property type="evidence" value="ECO:0007669"/>
    <property type="project" value="UniProtKB-KW"/>
</dbReference>
<comment type="similarity">
    <text evidence="1">Belongs to the TRAFAC class dynamin-like GTPase superfamily. IRG family.</text>
</comment>
<dbReference type="PANTHER" id="PTHR32341">
    <property type="entry name" value="INTERFERON-INDUCIBLE GTPASE"/>
    <property type="match status" value="1"/>
</dbReference>
<evidence type="ECO:0000259" key="6">
    <source>
        <dbReference type="PROSITE" id="PS51716"/>
    </source>
</evidence>
<dbReference type="GO" id="GO:0016020">
    <property type="term" value="C:membrane"/>
    <property type="evidence" value="ECO:0007669"/>
    <property type="project" value="InterPro"/>
</dbReference>
<name>A0A151PGN7_ALLMI</name>
<dbReference type="AlphaFoldDB" id="A0A151PGN7"/>
<dbReference type="GO" id="GO:0016787">
    <property type="term" value="F:hydrolase activity"/>
    <property type="evidence" value="ECO:0007669"/>
    <property type="project" value="UniProtKB-KW"/>
</dbReference>
<protein>
    <submittedName>
        <fullName evidence="7">Interferon-inducible GTPase 5-like</fullName>
    </submittedName>
</protein>
<dbReference type="PANTHER" id="PTHR32341:SF10">
    <property type="entry name" value="INTERFERON-INDUCIBLE GTPASE 5"/>
    <property type="match status" value="1"/>
</dbReference>
<gene>
    <name evidence="7" type="ORF">Y1Q_0020327</name>
</gene>
<dbReference type="SUPFAM" id="SSF52540">
    <property type="entry name" value="P-loop containing nucleoside triphosphate hydrolases"/>
    <property type="match status" value="1"/>
</dbReference>
<dbReference type="PROSITE" id="PS51716">
    <property type="entry name" value="G_IRG"/>
    <property type="match status" value="1"/>
</dbReference>
<evidence type="ECO:0000313" key="8">
    <source>
        <dbReference type="Proteomes" id="UP000050525"/>
    </source>
</evidence>
<evidence type="ECO:0000313" key="7">
    <source>
        <dbReference type="EMBL" id="KYO47945.1"/>
    </source>
</evidence>
<evidence type="ECO:0000256" key="2">
    <source>
        <dbReference type="ARBA" id="ARBA00022741"/>
    </source>
</evidence>
<accession>A0A151PGN7</accession>
<evidence type="ECO:0000256" key="4">
    <source>
        <dbReference type="ARBA" id="ARBA00023134"/>
    </source>
</evidence>
<sequence>MAQPPTADVAELAEVSVLVLGVPGCGKTALINAARGLAPTDPHAAPLEVPPAPGPPELHPDPTQPSLLLWERALVPGAEAWLAEADVVVVASAALFGPQEVAVAAAAREAGKTVIFVRTQADLALHTLRRLLGGGCEAREAALGALRQACTHALHSLGVPASPALFLICSLQPHGLDTPQLRATLLDEAQHCQRLLRPVLCDFEPGVVLWDLPTSAPDTLTTYDIILILATAAFGNSHMELGRVAGKHGYFIRAAEVLEEEEAAALRQASQEELAALGLPDALVFVLSTRRPERYDFAALWEALVRALPEEQARALTLALPPLTPALVEAKRRALHAEAWKVALAASLAAAVPVPGLALSCDVPLVLDALTTYRHALGLHAAGLAGLAARSGTTLSVLRAAVLSAPGRGLSRELVQGLLGRAAGGALGGLALELLVHRLPFCGALAAGGLTFRCTHALLGHCIEELAEDAHRVLCRAFGEPLPTEPCPGQG</sequence>
<dbReference type="Pfam" id="PF05049">
    <property type="entry name" value="IIGP"/>
    <property type="match status" value="2"/>
</dbReference>
<dbReference type="eggNOG" id="ENOG502RY8G">
    <property type="taxonomic scope" value="Eukaryota"/>
</dbReference>
<keyword evidence="8" id="KW-1185">Reference proteome</keyword>
<evidence type="ECO:0000256" key="5">
    <source>
        <dbReference type="SAM" id="MobiDB-lite"/>
    </source>
</evidence>
<keyword evidence="4" id="KW-0342">GTP-binding</keyword>
<dbReference type="InterPro" id="IPR030385">
    <property type="entry name" value="G_IRG_dom"/>
</dbReference>
<dbReference type="InterPro" id="IPR051515">
    <property type="entry name" value="IRG"/>
</dbReference>
<reference evidence="7 8" key="1">
    <citation type="journal article" date="2012" name="Genome Biol.">
        <title>Sequencing three crocodilian genomes to illuminate the evolution of archosaurs and amniotes.</title>
        <authorList>
            <person name="St John J.A."/>
            <person name="Braun E.L."/>
            <person name="Isberg S.R."/>
            <person name="Miles L.G."/>
            <person name="Chong A.Y."/>
            <person name="Gongora J."/>
            <person name="Dalzell P."/>
            <person name="Moran C."/>
            <person name="Bed'hom B."/>
            <person name="Abzhanov A."/>
            <person name="Burgess S.C."/>
            <person name="Cooksey A.M."/>
            <person name="Castoe T.A."/>
            <person name="Crawford N.G."/>
            <person name="Densmore L.D."/>
            <person name="Drew J.C."/>
            <person name="Edwards S.V."/>
            <person name="Faircloth B.C."/>
            <person name="Fujita M.K."/>
            <person name="Greenwold M.J."/>
            <person name="Hoffmann F.G."/>
            <person name="Howard J.M."/>
            <person name="Iguchi T."/>
            <person name="Janes D.E."/>
            <person name="Khan S.Y."/>
            <person name="Kohno S."/>
            <person name="de Koning A.J."/>
            <person name="Lance S.L."/>
            <person name="McCarthy F.M."/>
            <person name="McCormack J.E."/>
            <person name="Merchant M.E."/>
            <person name="Peterson D.G."/>
            <person name="Pollock D.D."/>
            <person name="Pourmand N."/>
            <person name="Raney B.J."/>
            <person name="Roessler K.A."/>
            <person name="Sanford J.R."/>
            <person name="Sawyer R.H."/>
            <person name="Schmidt C.J."/>
            <person name="Triplett E.W."/>
            <person name="Tuberville T.D."/>
            <person name="Venegas-Anaya M."/>
            <person name="Howard J.T."/>
            <person name="Jarvis E.D."/>
            <person name="Guillette L.J.Jr."/>
            <person name="Glenn T.C."/>
            <person name="Green R.E."/>
            <person name="Ray D.A."/>
        </authorList>
    </citation>
    <scope>NUCLEOTIDE SEQUENCE [LARGE SCALE GENOMIC DNA]</scope>
    <source>
        <strain evidence="7">KSC_2009_1</strain>
    </source>
</reference>
<comment type="caution">
    <text evidence="7">The sequence shown here is derived from an EMBL/GenBank/DDBJ whole genome shotgun (WGS) entry which is preliminary data.</text>
</comment>
<dbReference type="InterPro" id="IPR007743">
    <property type="entry name" value="Immunity-related_GTPase-like"/>
</dbReference>
<keyword evidence="3" id="KW-0378">Hydrolase</keyword>
<dbReference type="Gene3D" id="3.40.50.300">
    <property type="entry name" value="P-loop containing nucleotide triphosphate hydrolases"/>
    <property type="match status" value="1"/>
</dbReference>
<dbReference type="Proteomes" id="UP000050525">
    <property type="component" value="Unassembled WGS sequence"/>
</dbReference>
<evidence type="ECO:0000256" key="1">
    <source>
        <dbReference type="ARBA" id="ARBA00005429"/>
    </source>
</evidence>